<sequence length="294" mass="33460">MTTPEWPISSINQLYRFSWALEDFLVTDERYTVLREREAFRVDGFIIGICLEGSIELQVDSVCYSGGPGSMLLARPLQLLQFLRLSPDCRLRFILFSQRFLVSNNIHQRVLQGFRFSQPAALPVIRITAAESDRIVGEFAHIWGRFNDVQHPFRKELVGNLLLVLLYDFEAIYRQHFELAGTGRSSELVHRFIDLAQKQFRTQHAVEHYARHLHVTAKYLSAMIKEATGRTAAAFLNELLLLEAQSLLQTAGSSVKEVAHALGFPDQSTFGKFFKRAVGRTPRQYQTGQQGAGN</sequence>
<dbReference type="AlphaFoldDB" id="A0A4R4E1V0"/>
<dbReference type="InterPro" id="IPR009057">
    <property type="entry name" value="Homeodomain-like_sf"/>
</dbReference>
<evidence type="ECO:0000256" key="2">
    <source>
        <dbReference type="ARBA" id="ARBA00023125"/>
    </source>
</evidence>
<dbReference type="Gene3D" id="1.10.10.60">
    <property type="entry name" value="Homeodomain-like"/>
    <property type="match status" value="1"/>
</dbReference>
<dbReference type="SUPFAM" id="SSF46689">
    <property type="entry name" value="Homeodomain-like"/>
    <property type="match status" value="1"/>
</dbReference>
<feature type="domain" description="HTH araC/xylS-type" evidence="4">
    <location>
        <begin position="190"/>
        <end position="288"/>
    </location>
</feature>
<evidence type="ECO:0000256" key="3">
    <source>
        <dbReference type="ARBA" id="ARBA00023163"/>
    </source>
</evidence>
<evidence type="ECO:0000256" key="1">
    <source>
        <dbReference type="ARBA" id="ARBA00023015"/>
    </source>
</evidence>
<dbReference type="OrthoDB" id="1007667at2"/>
<dbReference type="PANTHER" id="PTHR43280:SF32">
    <property type="entry name" value="TRANSCRIPTIONAL REGULATORY PROTEIN"/>
    <property type="match status" value="1"/>
</dbReference>
<accession>A0A4R4E1V0</accession>
<keyword evidence="6" id="KW-1185">Reference proteome</keyword>
<organism evidence="5 6">
    <name type="scientific">Flaviaesturariibacter aridisoli</name>
    <dbReference type="NCBI Taxonomy" id="2545761"/>
    <lineage>
        <taxon>Bacteria</taxon>
        <taxon>Pseudomonadati</taxon>
        <taxon>Bacteroidota</taxon>
        <taxon>Chitinophagia</taxon>
        <taxon>Chitinophagales</taxon>
        <taxon>Chitinophagaceae</taxon>
        <taxon>Flaviaestuariibacter</taxon>
    </lineage>
</organism>
<proteinExistence type="predicted"/>
<evidence type="ECO:0000313" key="6">
    <source>
        <dbReference type="Proteomes" id="UP000295164"/>
    </source>
</evidence>
<dbReference type="InterPro" id="IPR018060">
    <property type="entry name" value="HTH_AraC"/>
</dbReference>
<evidence type="ECO:0000313" key="5">
    <source>
        <dbReference type="EMBL" id="TCZ73359.1"/>
    </source>
</evidence>
<dbReference type="GO" id="GO:0003700">
    <property type="term" value="F:DNA-binding transcription factor activity"/>
    <property type="evidence" value="ECO:0007669"/>
    <property type="project" value="InterPro"/>
</dbReference>
<dbReference type="PANTHER" id="PTHR43280">
    <property type="entry name" value="ARAC-FAMILY TRANSCRIPTIONAL REGULATOR"/>
    <property type="match status" value="1"/>
</dbReference>
<dbReference type="InterPro" id="IPR020449">
    <property type="entry name" value="Tscrpt_reg_AraC-type_HTH"/>
</dbReference>
<keyword evidence="2" id="KW-0238">DNA-binding</keyword>
<dbReference type="SMART" id="SM00342">
    <property type="entry name" value="HTH_ARAC"/>
    <property type="match status" value="1"/>
</dbReference>
<dbReference type="GO" id="GO:0043565">
    <property type="term" value="F:sequence-specific DNA binding"/>
    <property type="evidence" value="ECO:0007669"/>
    <property type="project" value="InterPro"/>
</dbReference>
<dbReference type="Proteomes" id="UP000295164">
    <property type="component" value="Unassembled WGS sequence"/>
</dbReference>
<dbReference type="PROSITE" id="PS01124">
    <property type="entry name" value="HTH_ARAC_FAMILY_2"/>
    <property type="match status" value="1"/>
</dbReference>
<protein>
    <submittedName>
        <fullName evidence="5">AraC family transcriptional regulator</fullName>
    </submittedName>
</protein>
<comment type="caution">
    <text evidence="5">The sequence shown here is derived from an EMBL/GenBank/DDBJ whole genome shotgun (WGS) entry which is preliminary data.</text>
</comment>
<gene>
    <name evidence="5" type="ORF">E0486_06720</name>
</gene>
<reference evidence="5 6" key="1">
    <citation type="submission" date="2019-03" db="EMBL/GenBank/DDBJ databases">
        <authorList>
            <person name="Kim M.K.M."/>
        </authorList>
    </citation>
    <scope>NUCLEOTIDE SEQUENCE [LARGE SCALE GENOMIC DNA]</scope>
    <source>
        <strain evidence="5 6">17J68-15</strain>
    </source>
</reference>
<dbReference type="RefSeq" id="WP_131851378.1">
    <property type="nucleotide sequence ID" value="NZ_SKFH01000007.1"/>
</dbReference>
<evidence type="ECO:0000259" key="4">
    <source>
        <dbReference type="PROSITE" id="PS01124"/>
    </source>
</evidence>
<keyword evidence="3" id="KW-0804">Transcription</keyword>
<dbReference type="EMBL" id="SKFH01000007">
    <property type="protein sequence ID" value="TCZ73359.1"/>
    <property type="molecule type" value="Genomic_DNA"/>
</dbReference>
<keyword evidence="1" id="KW-0805">Transcription regulation</keyword>
<dbReference type="PRINTS" id="PR00032">
    <property type="entry name" value="HTHARAC"/>
</dbReference>
<name>A0A4R4E1V0_9BACT</name>
<dbReference type="Pfam" id="PF12833">
    <property type="entry name" value="HTH_18"/>
    <property type="match status" value="1"/>
</dbReference>